<feature type="region of interest" description="Disordered" evidence="7">
    <location>
        <begin position="1"/>
        <end position="21"/>
    </location>
</feature>
<evidence type="ECO:0000256" key="1">
    <source>
        <dbReference type="ARBA" id="ARBA00022723"/>
    </source>
</evidence>
<dbReference type="AlphaFoldDB" id="A0A9Q8P4T6"/>
<dbReference type="Gene3D" id="3.30.160.60">
    <property type="entry name" value="Classic Zinc Finger"/>
    <property type="match status" value="2"/>
</dbReference>
<gene>
    <name evidence="9" type="ORF">CLAFUR5_03432</name>
</gene>
<keyword evidence="1" id="KW-0479">Metal-binding</keyword>
<protein>
    <recommendedName>
        <fullName evidence="5">C2H2 type master regulator of conidiophore development brlA</fullName>
    </recommendedName>
</protein>
<dbReference type="GO" id="GO:0000785">
    <property type="term" value="C:chromatin"/>
    <property type="evidence" value="ECO:0007669"/>
    <property type="project" value="TreeGrafter"/>
</dbReference>
<sequence>MSSSGTPVRPGRGVVVPGIDTRGPAEKALAFHGLPLTPPQSAHDSRRPSLAFSALSDASQSGPSSISGYSQPVTPIHSMAQSHDFTAHWTDGVDLHASIAATMNDSCQNAHLGQSMFGMPFEHQQMSDASNMPIYPSVGQDSFASTMTASPARNAWSIARQTPSSLVAPTGLNFSQECSPATLGYRNVDQSFQQSFEQPSYSQYGPSHASLASSAFHQPQHVVPSQVNAQEDYTMDTSSAYGTGETVHGAYTQSFDSDTSGYSDFYAVGPESPMGAYFDESDPDFVHIKNEYSSPSRGTSTPRSRQLPGGYNPQRVARKNSRSAKRSRKSQHEGKAWLEQEINGIIVQCEGKPFEIKNGIAHTHESKDSKPHRCTYEDEPGNPCGSRFERTEHLKRHMSMHSRERAYKCPLPKCGKAFSRPDNTGDHFKTHLRPNAKGRRNPPFEFHVLERGIVQTYDEKTANKASTLTVHA</sequence>
<keyword evidence="3 6" id="KW-0863">Zinc-finger</keyword>
<dbReference type="Proteomes" id="UP000756132">
    <property type="component" value="Chromosome 2"/>
</dbReference>
<dbReference type="PROSITE" id="PS00028">
    <property type="entry name" value="ZINC_FINGER_C2H2_1"/>
    <property type="match status" value="1"/>
</dbReference>
<feature type="compositionally biased region" description="Basic residues" evidence="7">
    <location>
        <begin position="316"/>
        <end position="329"/>
    </location>
</feature>
<evidence type="ECO:0000313" key="10">
    <source>
        <dbReference type="Proteomes" id="UP000756132"/>
    </source>
</evidence>
<dbReference type="GeneID" id="71983310"/>
<dbReference type="PANTHER" id="PTHR14003">
    <property type="entry name" value="TRANSCRIPTIONAL REPRESSOR PROTEIN YY"/>
    <property type="match status" value="1"/>
</dbReference>
<evidence type="ECO:0000256" key="5">
    <source>
        <dbReference type="ARBA" id="ARBA00044085"/>
    </source>
</evidence>
<evidence type="ECO:0000259" key="8">
    <source>
        <dbReference type="PROSITE" id="PS50157"/>
    </source>
</evidence>
<keyword evidence="4" id="KW-0862">Zinc</keyword>
<accession>A0A9Q8P4T6</accession>
<dbReference type="OMA" id="PDNTGDH"/>
<dbReference type="GO" id="GO:0008270">
    <property type="term" value="F:zinc ion binding"/>
    <property type="evidence" value="ECO:0007669"/>
    <property type="project" value="UniProtKB-KW"/>
</dbReference>
<evidence type="ECO:0000313" key="9">
    <source>
        <dbReference type="EMBL" id="UJO13171.1"/>
    </source>
</evidence>
<dbReference type="PROSITE" id="PS50157">
    <property type="entry name" value="ZINC_FINGER_C2H2_2"/>
    <property type="match status" value="2"/>
</dbReference>
<dbReference type="SMART" id="SM00355">
    <property type="entry name" value="ZnF_C2H2"/>
    <property type="match status" value="2"/>
</dbReference>
<feature type="region of interest" description="Disordered" evidence="7">
    <location>
        <begin position="34"/>
        <end position="73"/>
    </location>
</feature>
<evidence type="ECO:0000256" key="3">
    <source>
        <dbReference type="ARBA" id="ARBA00022771"/>
    </source>
</evidence>
<feature type="compositionally biased region" description="Basic residues" evidence="7">
    <location>
        <begin position="430"/>
        <end position="440"/>
    </location>
</feature>
<feature type="compositionally biased region" description="Low complexity" evidence="7">
    <location>
        <begin position="7"/>
        <end position="18"/>
    </location>
</feature>
<organism evidence="9 10">
    <name type="scientific">Passalora fulva</name>
    <name type="common">Tomato leaf mold</name>
    <name type="synonym">Cladosporium fulvum</name>
    <dbReference type="NCBI Taxonomy" id="5499"/>
    <lineage>
        <taxon>Eukaryota</taxon>
        <taxon>Fungi</taxon>
        <taxon>Dikarya</taxon>
        <taxon>Ascomycota</taxon>
        <taxon>Pezizomycotina</taxon>
        <taxon>Dothideomycetes</taxon>
        <taxon>Dothideomycetidae</taxon>
        <taxon>Mycosphaerellales</taxon>
        <taxon>Mycosphaerellaceae</taxon>
        <taxon>Fulvia</taxon>
    </lineage>
</organism>
<feature type="compositionally biased region" description="Low complexity" evidence="7">
    <location>
        <begin position="293"/>
        <end position="305"/>
    </location>
</feature>
<dbReference type="InterPro" id="IPR036236">
    <property type="entry name" value="Znf_C2H2_sf"/>
</dbReference>
<feature type="domain" description="C2H2-type" evidence="8">
    <location>
        <begin position="407"/>
        <end position="436"/>
    </location>
</feature>
<reference evidence="9" key="1">
    <citation type="submission" date="2021-12" db="EMBL/GenBank/DDBJ databases">
        <authorList>
            <person name="Zaccaron A."/>
            <person name="Stergiopoulos I."/>
        </authorList>
    </citation>
    <scope>NUCLEOTIDE SEQUENCE</scope>
    <source>
        <strain evidence="9">Race5_Kim</strain>
    </source>
</reference>
<dbReference type="EMBL" id="CP090164">
    <property type="protein sequence ID" value="UJO13171.1"/>
    <property type="molecule type" value="Genomic_DNA"/>
</dbReference>
<dbReference type="OrthoDB" id="10018191at2759"/>
<dbReference type="Pfam" id="PF00096">
    <property type="entry name" value="zf-C2H2"/>
    <property type="match status" value="1"/>
</dbReference>
<keyword evidence="10" id="KW-1185">Reference proteome</keyword>
<keyword evidence="2" id="KW-0677">Repeat</keyword>
<evidence type="ECO:0000256" key="6">
    <source>
        <dbReference type="PROSITE-ProRule" id="PRU00042"/>
    </source>
</evidence>
<feature type="domain" description="C2H2-type" evidence="8">
    <location>
        <begin position="372"/>
        <end position="406"/>
    </location>
</feature>
<feature type="region of interest" description="Disordered" evidence="7">
    <location>
        <begin position="287"/>
        <end position="336"/>
    </location>
</feature>
<dbReference type="GO" id="GO:0000978">
    <property type="term" value="F:RNA polymerase II cis-regulatory region sequence-specific DNA binding"/>
    <property type="evidence" value="ECO:0007669"/>
    <property type="project" value="TreeGrafter"/>
</dbReference>
<reference evidence="9" key="2">
    <citation type="journal article" date="2022" name="Microb. Genom.">
        <title>A chromosome-scale genome assembly of the tomato pathogen Cladosporium fulvum reveals a compartmentalized genome architecture and the presence of a dispensable chromosome.</title>
        <authorList>
            <person name="Zaccaron A.Z."/>
            <person name="Chen L.H."/>
            <person name="Samaras A."/>
            <person name="Stergiopoulos I."/>
        </authorList>
    </citation>
    <scope>NUCLEOTIDE SEQUENCE</scope>
    <source>
        <strain evidence="9">Race5_Kim</strain>
    </source>
</reference>
<dbReference type="GO" id="GO:0005667">
    <property type="term" value="C:transcription regulator complex"/>
    <property type="evidence" value="ECO:0007669"/>
    <property type="project" value="TreeGrafter"/>
</dbReference>
<evidence type="ECO:0000256" key="4">
    <source>
        <dbReference type="ARBA" id="ARBA00022833"/>
    </source>
</evidence>
<dbReference type="KEGG" id="ffu:CLAFUR5_03432"/>
<proteinExistence type="predicted"/>
<name>A0A9Q8P4T6_PASFU</name>
<dbReference type="PANTHER" id="PTHR14003:SF19">
    <property type="entry name" value="YY2 TRANSCRIPTION FACTOR"/>
    <property type="match status" value="1"/>
</dbReference>
<feature type="compositionally biased region" description="Low complexity" evidence="7">
    <location>
        <begin position="59"/>
        <end position="72"/>
    </location>
</feature>
<dbReference type="GO" id="GO:0000981">
    <property type="term" value="F:DNA-binding transcription factor activity, RNA polymerase II-specific"/>
    <property type="evidence" value="ECO:0007669"/>
    <property type="project" value="TreeGrafter"/>
</dbReference>
<evidence type="ECO:0000256" key="2">
    <source>
        <dbReference type="ARBA" id="ARBA00022737"/>
    </source>
</evidence>
<dbReference type="SUPFAM" id="SSF57667">
    <property type="entry name" value="beta-beta-alpha zinc fingers"/>
    <property type="match status" value="1"/>
</dbReference>
<dbReference type="InterPro" id="IPR013087">
    <property type="entry name" value="Znf_C2H2_type"/>
</dbReference>
<dbReference type="RefSeq" id="XP_047757537.1">
    <property type="nucleotide sequence ID" value="XM_047902580.1"/>
</dbReference>
<evidence type="ECO:0000256" key="7">
    <source>
        <dbReference type="SAM" id="MobiDB-lite"/>
    </source>
</evidence>
<feature type="region of interest" description="Disordered" evidence="7">
    <location>
        <begin position="420"/>
        <end position="442"/>
    </location>
</feature>